<feature type="domain" description="GH18" evidence="1">
    <location>
        <begin position="124"/>
        <end position="394"/>
    </location>
</feature>
<dbReference type="Proteomes" id="UP001240171">
    <property type="component" value="Unassembled WGS sequence"/>
</dbReference>
<dbReference type="PANTHER" id="PTHR46066">
    <property type="entry name" value="CHITINASE DOMAIN-CONTAINING PROTEIN 1 FAMILY MEMBER"/>
    <property type="match status" value="1"/>
</dbReference>
<organism evidence="2 3">
    <name type="scientific">Paenibacillus lacisoli</name>
    <dbReference type="NCBI Taxonomy" id="3064525"/>
    <lineage>
        <taxon>Bacteria</taxon>
        <taxon>Bacillati</taxon>
        <taxon>Bacillota</taxon>
        <taxon>Bacilli</taxon>
        <taxon>Bacillales</taxon>
        <taxon>Paenibacillaceae</taxon>
        <taxon>Paenibacillus</taxon>
    </lineage>
</organism>
<dbReference type="SMART" id="SM00636">
    <property type="entry name" value="Glyco_18"/>
    <property type="match status" value="1"/>
</dbReference>
<gene>
    <name evidence="2" type="ORF">Q5741_11015</name>
</gene>
<evidence type="ECO:0000313" key="2">
    <source>
        <dbReference type="EMBL" id="MDO7906945.1"/>
    </source>
</evidence>
<protein>
    <submittedName>
        <fullName evidence="2">Stalk domain-containing protein</fullName>
    </submittedName>
</protein>
<dbReference type="EMBL" id="JAUQTB010000005">
    <property type="protein sequence ID" value="MDO7906945.1"/>
    <property type="molecule type" value="Genomic_DNA"/>
</dbReference>
<reference evidence="2 3" key="1">
    <citation type="submission" date="2023-07" db="EMBL/GenBank/DDBJ databases">
        <title>Paenibacillus sp. JX-17 nov. isolated from soil.</title>
        <authorList>
            <person name="Wan Y."/>
            <person name="Liu B."/>
        </authorList>
    </citation>
    <scope>NUCLEOTIDE SEQUENCE [LARGE SCALE GENOMIC DNA]</scope>
    <source>
        <strain evidence="2 3">JX-17</strain>
    </source>
</reference>
<comment type="caution">
    <text evidence="2">The sequence shown here is derived from an EMBL/GenBank/DDBJ whole genome shotgun (WGS) entry which is preliminary data.</text>
</comment>
<sequence>MSTGTSVDAAAAGKVSILLDGYPLPFPVQPAVMKGTTMVPFRAISEALGIMVTWNQQLKQITATKNGNSGSQKVVLTLGSKTALVNGVKIPLAAAPQTLSNSTMIPLSFFSQQFGAQVQWNQASKTVSITSPREDMYTLGFYAISSYDESSLMPGFDAVAFGWSHIDENGQFTTSGPANQFGWPQAAGAVTPESLVQQTSQIGDTPYLMVYGVDGKGQLTQNIENEQLQKETISKISALATDKGFKGVVLDLEGLGLTGDKAKVKAQYNTFVKNIASELHAKGLKLSVAVPPPNGAYGGYDYGTLAKLADDLILMAYAYGDQKSPEPDAKVDEAVRLALKQASRDKLVLGISMSSENADSVDTKIGLAKRYGLKGIAVWRLGIIGADWTTMNQSVKLD</sequence>
<dbReference type="Gene3D" id="3.20.20.80">
    <property type="entry name" value="Glycosidases"/>
    <property type="match status" value="1"/>
</dbReference>
<dbReference type="PANTHER" id="PTHR46066:SF2">
    <property type="entry name" value="CHITINASE DOMAIN-CONTAINING PROTEIN 1"/>
    <property type="match status" value="1"/>
</dbReference>
<dbReference type="SUPFAM" id="SSF55383">
    <property type="entry name" value="Copper amine oxidase, domain N"/>
    <property type="match status" value="1"/>
</dbReference>
<name>A0ABT9CCG2_9BACL</name>
<proteinExistence type="predicted"/>
<dbReference type="InterPro" id="IPR036582">
    <property type="entry name" value="Mao_N_sf"/>
</dbReference>
<dbReference type="InterPro" id="IPR011583">
    <property type="entry name" value="Chitinase_II/V-like_cat"/>
</dbReference>
<evidence type="ECO:0000313" key="3">
    <source>
        <dbReference type="Proteomes" id="UP001240171"/>
    </source>
</evidence>
<keyword evidence="3" id="KW-1185">Reference proteome</keyword>
<dbReference type="InterPro" id="IPR012854">
    <property type="entry name" value="Cu_amine_oxidase-like_N"/>
</dbReference>
<dbReference type="Pfam" id="PF07833">
    <property type="entry name" value="Cu_amine_oxidN1"/>
    <property type="match status" value="1"/>
</dbReference>
<dbReference type="Gene3D" id="3.30.457.10">
    <property type="entry name" value="Copper amine oxidase-like, N-terminal domain"/>
    <property type="match status" value="1"/>
</dbReference>
<dbReference type="Pfam" id="PF00704">
    <property type="entry name" value="Glyco_hydro_18"/>
    <property type="match status" value="1"/>
</dbReference>
<accession>A0ABT9CCG2</accession>
<dbReference type="InterPro" id="IPR001223">
    <property type="entry name" value="Glyco_hydro18_cat"/>
</dbReference>
<dbReference type="PROSITE" id="PS51910">
    <property type="entry name" value="GH18_2"/>
    <property type="match status" value="1"/>
</dbReference>
<dbReference type="SUPFAM" id="SSF51445">
    <property type="entry name" value="(Trans)glycosidases"/>
    <property type="match status" value="1"/>
</dbReference>
<evidence type="ECO:0000259" key="1">
    <source>
        <dbReference type="PROSITE" id="PS51910"/>
    </source>
</evidence>
<dbReference type="InterPro" id="IPR017853">
    <property type="entry name" value="GH"/>
</dbReference>